<dbReference type="Proteomes" id="UP000278351">
    <property type="component" value="Unassembled WGS sequence"/>
</dbReference>
<protein>
    <submittedName>
        <fullName evidence="1">Uncharacterized protein</fullName>
    </submittedName>
</protein>
<dbReference type="AlphaFoldDB" id="A0A3N4PLL0"/>
<organism evidence="1 2">
    <name type="scientific">Chitinophaga lutea</name>
    <dbReference type="NCBI Taxonomy" id="2488634"/>
    <lineage>
        <taxon>Bacteria</taxon>
        <taxon>Pseudomonadati</taxon>
        <taxon>Bacteroidota</taxon>
        <taxon>Chitinophagia</taxon>
        <taxon>Chitinophagales</taxon>
        <taxon>Chitinophagaceae</taxon>
        <taxon>Chitinophaga</taxon>
    </lineage>
</organism>
<name>A0A3N4PLL0_9BACT</name>
<accession>A0A3N4PLL0</accession>
<dbReference type="OrthoDB" id="672395at2"/>
<dbReference type="PROSITE" id="PS51257">
    <property type="entry name" value="PROKAR_LIPOPROTEIN"/>
    <property type="match status" value="1"/>
</dbReference>
<dbReference type="RefSeq" id="WP_123847691.1">
    <property type="nucleotide sequence ID" value="NZ_RPDH01000002.1"/>
</dbReference>
<gene>
    <name evidence="1" type="ORF">EGT74_16800</name>
</gene>
<keyword evidence="2" id="KW-1185">Reference proteome</keyword>
<sequence length="194" mass="20455">MKKHLYTIMIFCAALTASCSEESPIEGLIASKASVATINAEIATGANKTITLNINHQTLSLQIVSSRTTVNGVESRDCSLAMANNAGVFALVPGSAYINTMAGGTEISAAAFGSPSFSGTLYFVTKQPNATSYNYVNTNGVRFDNSYYIPFKVVPGNGQAAPVYAYLHFTIAAEKVTLHKMVYRTSGSLSAGGE</sequence>
<evidence type="ECO:0000313" key="1">
    <source>
        <dbReference type="EMBL" id="RPE08695.1"/>
    </source>
</evidence>
<reference evidence="1 2" key="1">
    <citation type="submission" date="2018-11" db="EMBL/GenBank/DDBJ databases">
        <title>Chitinophaga lutea sp.nov., isolate from arsenic contaminated soil.</title>
        <authorList>
            <person name="Zong Y."/>
        </authorList>
    </citation>
    <scope>NUCLEOTIDE SEQUENCE [LARGE SCALE GENOMIC DNA]</scope>
    <source>
        <strain evidence="1 2">ZY74</strain>
    </source>
</reference>
<proteinExistence type="predicted"/>
<comment type="caution">
    <text evidence="1">The sequence shown here is derived from an EMBL/GenBank/DDBJ whole genome shotgun (WGS) entry which is preliminary data.</text>
</comment>
<dbReference type="EMBL" id="RPDH01000002">
    <property type="protein sequence ID" value="RPE08695.1"/>
    <property type="molecule type" value="Genomic_DNA"/>
</dbReference>
<evidence type="ECO:0000313" key="2">
    <source>
        <dbReference type="Proteomes" id="UP000278351"/>
    </source>
</evidence>